<protein>
    <recommendedName>
        <fullName evidence="7">NACHT LRR and PYD domain-containing protein</fullName>
    </recommendedName>
</protein>
<evidence type="ECO:0000313" key="5">
    <source>
        <dbReference type="EnsemblMetazoa" id="CapteP201062"/>
    </source>
</evidence>
<dbReference type="PANTHER" id="PTHR45690">
    <property type="entry name" value="NACHT, LRR AND PYD DOMAINS-CONTAINING PROTEIN 12"/>
    <property type="match status" value="1"/>
</dbReference>
<comment type="subcellular location">
    <subcellularLocation>
        <location evidence="1">Cytoplasm</location>
    </subcellularLocation>
</comment>
<dbReference type="EnsemblMetazoa" id="CapteT201062">
    <property type="protein sequence ID" value="CapteP201062"/>
    <property type="gene ID" value="CapteG201062"/>
</dbReference>
<name>R7VF07_CAPTE</name>
<keyword evidence="6" id="KW-1185">Reference proteome</keyword>
<reference evidence="6" key="1">
    <citation type="submission" date="2012-12" db="EMBL/GenBank/DDBJ databases">
        <authorList>
            <person name="Hellsten U."/>
            <person name="Grimwood J."/>
            <person name="Chapman J.A."/>
            <person name="Shapiro H."/>
            <person name="Aerts A."/>
            <person name="Otillar R.P."/>
            <person name="Terry A.Y."/>
            <person name="Boore J.L."/>
            <person name="Simakov O."/>
            <person name="Marletaz F."/>
            <person name="Cho S.-J."/>
            <person name="Edsinger-Gonzales E."/>
            <person name="Havlak P."/>
            <person name="Kuo D.-H."/>
            <person name="Larsson T."/>
            <person name="Lv J."/>
            <person name="Arendt D."/>
            <person name="Savage R."/>
            <person name="Osoegawa K."/>
            <person name="de Jong P."/>
            <person name="Lindberg D.R."/>
            <person name="Seaver E.C."/>
            <person name="Weisblat D.A."/>
            <person name="Putnam N.H."/>
            <person name="Grigoriev I.V."/>
            <person name="Rokhsar D.S."/>
        </authorList>
    </citation>
    <scope>NUCLEOTIDE SEQUENCE</scope>
    <source>
        <strain evidence="6">I ESC-2004</strain>
    </source>
</reference>
<dbReference type="Gene3D" id="3.80.10.10">
    <property type="entry name" value="Ribonuclease Inhibitor"/>
    <property type="match status" value="1"/>
</dbReference>
<dbReference type="GO" id="GO:0005737">
    <property type="term" value="C:cytoplasm"/>
    <property type="evidence" value="ECO:0007669"/>
    <property type="project" value="UniProtKB-SubCell"/>
</dbReference>
<evidence type="ECO:0000256" key="1">
    <source>
        <dbReference type="ARBA" id="ARBA00004496"/>
    </source>
</evidence>
<dbReference type="InterPro" id="IPR032675">
    <property type="entry name" value="LRR_dom_sf"/>
</dbReference>
<dbReference type="PANTHER" id="PTHR45690:SF19">
    <property type="entry name" value="NACHT, LRR AND PYD DOMAINS-CONTAINING PROTEIN 3"/>
    <property type="match status" value="1"/>
</dbReference>
<sequence length="645" mass="73643">MRGGIGVSSRKCLGGECVNPQLPNTKTGVYTAIHEFFIENAAKKTHLDKEEIKRLITSLAQLSFETYTKKKYLTSEDFKDYSCSAKVACQIGYLSEQVSINPLHSATRYSFGHQILQEYLAATHLGNMDALRRKAWLQSMNVAQIQNIVIFLFGLLEDEELSDTAADIIEKMQFQTWNVFYYSCSQSHLLFSCLSELVGDAMPTKMKDAVIKKFPWCIYLSENCPLRCIRGTRMIFSHIEKENKTRMKEQKISRKIGLVFDLCSTEDFIPLMKQLVANEGVSSVKLNRPKEMDKLQSCLAALQAGHENSYVNYIMITKPDISGDLQDLRLGTIANTMALIECSDVKFSLCFLKAVKNQDRLQCLIIQACNLDNECFEMLVQLLKSVHLKRVDLVNNIISCANRIAELLTCIADLKRLTWLAISLEIKEPNEKENLKRILKRNTVNKMRLMNCLFSQELCETLSNCFPIMSSLKQLVMVDSRISDHAGFHQSLSSARHLYNMESFSIRNIPLCEENLDMLCEVLPKMENLKRLNLRKIQSRNNGRLQSLFRSIAICHGIECLTLAEMQINNSMMPSLCEMLNSLENLKNLTLWKNELSADALKELALCLKRMRNKLKVLDIKENEGSTDEAVVQLLQCECDNILYD</sequence>
<organism evidence="4">
    <name type="scientific">Capitella teleta</name>
    <name type="common">Polychaete worm</name>
    <dbReference type="NCBI Taxonomy" id="283909"/>
    <lineage>
        <taxon>Eukaryota</taxon>
        <taxon>Metazoa</taxon>
        <taxon>Spiralia</taxon>
        <taxon>Lophotrochozoa</taxon>
        <taxon>Annelida</taxon>
        <taxon>Polychaeta</taxon>
        <taxon>Sedentaria</taxon>
        <taxon>Scolecida</taxon>
        <taxon>Capitellidae</taxon>
        <taxon>Capitella</taxon>
    </lineage>
</organism>
<dbReference type="EMBL" id="KB292628">
    <property type="protein sequence ID" value="ELU17179.1"/>
    <property type="molecule type" value="Genomic_DNA"/>
</dbReference>
<reference evidence="5" key="3">
    <citation type="submission" date="2015-06" db="UniProtKB">
        <authorList>
            <consortium name="EnsemblMetazoa"/>
        </authorList>
    </citation>
    <scope>IDENTIFICATION</scope>
</reference>
<dbReference type="HOGENOM" id="CLU_009460_4_0_1"/>
<dbReference type="SUPFAM" id="SSF52047">
    <property type="entry name" value="RNI-like"/>
    <property type="match status" value="1"/>
</dbReference>
<proteinExistence type="predicted"/>
<evidence type="ECO:0000313" key="4">
    <source>
        <dbReference type="EMBL" id="ELU17179.1"/>
    </source>
</evidence>
<dbReference type="EMBL" id="AMQN01017006">
    <property type="status" value="NOT_ANNOTATED_CDS"/>
    <property type="molecule type" value="Genomic_DNA"/>
</dbReference>
<evidence type="ECO:0008006" key="7">
    <source>
        <dbReference type="Google" id="ProtNLM"/>
    </source>
</evidence>
<dbReference type="Proteomes" id="UP000014760">
    <property type="component" value="Unassembled WGS sequence"/>
</dbReference>
<keyword evidence="3" id="KW-0677">Repeat</keyword>
<keyword evidence="2" id="KW-0963">Cytoplasm</keyword>
<evidence type="ECO:0000256" key="2">
    <source>
        <dbReference type="ARBA" id="ARBA00022490"/>
    </source>
</evidence>
<dbReference type="AlphaFoldDB" id="R7VF07"/>
<evidence type="ECO:0000313" key="6">
    <source>
        <dbReference type="Proteomes" id="UP000014760"/>
    </source>
</evidence>
<gene>
    <name evidence="4" type="ORF">CAPTEDRAFT_201062</name>
</gene>
<reference evidence="4 6" key="2">
    <citation type="journal article" date="2013" name="Nature">
        <title>Insights into bilaterian evolution from three spiralian genomes.</title>
        <authorList>
            <person name="Simakov O."/>
            <person name="Marletaz F."/>
            <person name="Cho S.J."/>
            <person name="Edsinger-Gonzales E."/>
            <person name="Havlak P."/>
            <person name="Hellsten U."/>
            <person name="Kuo D.H."/>
            <person name="Larsson T."/>
            <person name="Lv J."/>
            <person name="Arendt D."/>
            <person name="Savage R."/>
            <person name="Osoegawa K."/>
            <person name="de Jong P."/>
            <person name="Grimwood J."/>
            <person name="Chapman J.A."/>
            <person name="Shapiro H."/>
            <person name="Aerts A."/>
            <person name="Otillar R.P."/>
            <person name="Terry A.Y."/>
            <person name="Boore J.L."/>
            <person name="Grigoriev I.V."/>
            <person name="Lindberg D.R."/>
            <person name="Seaver E.C."/>
            <person name="Weisblat D.A."/>
            <person name="Putnam N.H."/>
            <person name="Rokhsar D.S."/>
        </authorList>
    </citation>
    <scope>NUCLEOTIDE SEQUENCE</scope>
    <source>
        <strain evidence="4 6">I ESC-2004</strain>
    </source>
</reference>
<accession>R7VF07</accession>
<dbReference type="InterPro" id="IPR050637">
    <property type="entry name" value="NLRP_innate_immun_reg"/>
</dbReference>
<evidence type="ECO:0000256" key="3">
    <source>
        <dbReference type="ARBA" id="ARBA00022737"/>
    </source>
</evidence>